<dbReference type="EMBL" id="CAJHJT010000012">
    <property type="protein sequence ID" value="CAD6996971.1"/>
    <property type="molecule type" value="Genomic_DNA"/>
</dbReference>
<gene>
    <name evidence="2" type="ORF">CCAP1982_LOCUS5636</name>
</gene>
<evidence type="ECO:0000256" key="1">
    <source>
        <dbReference type="SAM" id="MobiDB-lite"/>
    </source>
</evidence>
<dbReference type="AlphaFoldDB" id="A0A811UDT1"/>
<accession>A0A811UDT1</accession>
<comment type="caution">
    <text evidence="2">The sequence shown here is derived from an EMBL/GenBank/DDBJ whole genome shotgun (WGS) entry which is preliminary data.</text>
</comment>
<name>A0A811UDT1_CERCA</name>
<evidence type="ECO:0000313" key="3">
    <source>
        <dbReference type="Proteomes" id="UP000606786"/>
    </source>
</evidence>
<proteinExistence type="predicted"/>
<feature type="compositionally biased region" description="Polar residues" evidence="1">
    <location>
        <begin position="14"/>
        <end position="28"/>
    </location>
</feature>
<sequence>MECLLSFMYNGEELTSSQGNKNTSTTPENMDLHRSRKILLTPPPQKRIKSADLFRAQHGINTSLPTF</sequence>
<evidence type="ECO:0000313" key="2">
    <source>
        <dbReference type="EMBL" id="CAD6996971.1"/>
    </source>
</evidence>
<keyword evidence="3" id="KW-1185">Reference proteome</keyword>
<organism evidence="2 3">
    <name type="scientific">Ceratitis capitata</name>
    <name type="common">Mediterranean fruit fly</name>
    <name type="synonym">Tephritis capitata</name>
    <dbReference type="NCBI Taxonomy" id="7213"/>
    <lineage>
        <taxon>Eukaryota</taxon>
        <taxon>Metazoa</taxon>
        <taxon>Ecdysozoa</taxon>
        <taxon>Arthropoda</taxon>
        <taxon>Hexapoda</taxon>
        <taxon>Insecta</taxon>
        <taxon>Pterygota</taxon>
        <taxon>Neoptera</taxon>
        <taxon>Endopterygota</taxon>
        <taxon>Diptera</taxon>
        <taxon>Brachycera</taxon>
        <taxon>Muscomorpha</taxon>
        <taxon>Tephritoidea</taxon>
        <taxon>Tephritidae</taxon>
        <taxon>Ceratitis</taxon>
        <taxon>Ceratitis</taxon>
    </lineage>
</organism>
<dbReference type="Proteomes" id="UP000606786">
    <property type="component" value="Unassembled WGS sequence"/>
</dbReference>
<protein>
    <submittedName>
        <fullName evidence="2">(Mediterranean fruit fly) hypothetical protein</fullName>
    </submittedName>
</protein>
<reference evidence="2" key="1">
    <citation type="submission" date="2020-11" db="EMBL/GenBank/DDBJ databases">
        <authorList>
            <person name="Whitehead M."/>
        </authorList>
    </citation>
    <scope>NUCLEOTIDE SEQUENCE</scope>
    <source>
        <strain evidence="2">EGII</strain>
    </source>
</reference>
<feature type="region of interest" description="Disordered" evidence="1">
    <location>
        <begin position="14"/>
        <end position="35"/>
    </location>
</feature>
<dbReference type="OrthoDB" id="10261408at2759"/>